<dbReference type="Proteomes" id="UP000694257">
    <property type="component" value="Chromosome"/>
</dbReference>
<dbReference type="EMBL" id="CP078145">
    <property type="protein sequence ID" value="QXN88068.1"/>
    <property type="molecule type" value="Genomic_DNA"/>
</dbReference>
<proteinExistence type="predicted"/>
<evidence type="ECO:0000313" key="2">
    <source>
        <dbReference type="Proteomes" id="UP000694257"/>
    </source>
</evidence>
<sequence>MAIREQSTDPAIAAVLAEHAAGGDGVFGAGGQHGRGVVGTSSDHTAVEGNTENGIGVLGTGGQRGRGVVGTATNATAVEGYSERGVGIWGRGTPAGHFEGDVRVTGTVTATDLILAGGDCAEDFDTAGSDFAPGSVLVIDPSGGLRPSDQPYDRRVAGVVSGAGNLRPGIVLDRAGADSERVTVALNGKTFCMVDADHGAVEVGDLLTTSPTPGYAMKADDPTRSFGAVIGKALQGCADGRGLIPILVSLQ</sequence>
<keyword evidence="2" id="KW-1185">Reference proteome</keyword>
<protein>
    <submittedName>
        <fullName evidence="1">Uncharacterized protein</fullName>
    </submittedName>
</protein>
<dbReference type="RefSeq" id="WP_218468952.1">
    <property type="nucleotide sequence ID" value="NZ_BAABJN010000008.1"/>
</dbReference>
<name>A0ABX8REM8_NOCIO</name>
<reference evidence="1 2" key="1">
    <citation type="submission" date="2021-07" db="EMBL/GenBank/DDBJ databases">
        <title>Whole Genome Sequence of Nocardia Iowensis.</title>
        <authorList>
            <person name="Lamm A."/>
            <person name="Collins-Fairclough A.M."/>
            <person name="Bunk B."/>
            <person name="Sproer C."/>
        </authorList>
    </citation>
    <scope>NUCLEOTIDE SEQUENCE [LARGE SCALE GENOMIC DNA]</scope>
    <source>
        <strain evidence="1 2">NRRL 5646</strain>
    </source>
</reference>
<gene>
    <name evidence="1" type="ORF">KV110_20800</name>
</gene>
<evidence type="ECO:0000313" key="1">
    <source>
        <dbReference type="EMBL" id="QXN88068.1"/>
    </source>
</evidence>
<organism evidence="1 2">
    <name type="scientific">Nocardia iowensis</name>
    <dbReference type="NCBI Taxonomy" id="204891"/>
    <lineage>
        <taxon>Bacteria</taxon>
        <taxon>Bacillati</taxon>
        <taxon>Actinomycetota</taxon>
        <taxon>Actinomycetes</taxon>
        <taxon>Mycobacteriales</taxon>
        <taxon>Nocardiaceae</taxon>
        <taxon>Nocardia</taxon>
    </lineage>
</organism>
<accession>A0ABX8REM8</accession>